<evidence type="ECO:0000256" key="3">
    <source>
        <dbReference type="ARBA" id="ARBA00004496"/>
    </source>
</evidence>
<protein>
    <recommendedName>
        <fullName evidence="7">MTOR-associated protein MEAK7</fullName>
    </recommendedName>
    <alternativeName>
        <fullName evidence="9">TBC/LysM-associated domain-containing protein 1</fullName>
    </alternativeName>
    <alternativeName>
        <fullName evidence="8">TLD domain-containing protein 1</fullName>
    </alternativeName>
</protein>
<dbReference type="Pfam" id="PF07534">
    <property type="entry name" value="TLD"/>
    <property type="match status" value="1"/>
</dbReference>
<keyword evidence="6" id="KW-0458">Lysosome</keyword>
<reference evidence="11" key="3">
    <citation type="submission" date="2025-09" db="UniProtKB">
        <authorList>
            <consortium name="Ensembl"/>
        </authorList>
    </citation>
    <scope>IDENTIFICATION</scope>
</reference>
<dbReference type="OrthoDB" id="289228at2759"/>
<evidence type="ECO:0000256" key="6">
    <source>
        <dbReference type="ARBA" id="ARBA00023228"/>
    </source>
</evidence>
<reference evidence="11" key="2">
    <citation type="submission" date="2025-08" db="UniProtKB">
        <authorList>
            <consortium name="Ensembl"/>
        </authorList>
    </citation>
    <scope>IDENTIFICATION</scope>
</reference>
<dbReference type="PANTHER" id="PTHR23354">
    <property type="entry name" value="NUCLEOLAR PROTEIN 7/ESTROGEN RECEPTOR COACTIVATOR-RELATED"/>
    <property type="match status" value="1"/>
</dbReference>
<name>A0A3P8N873_ASTCA</name>
<dbReference type="PANTHER" id="PTHR23354:SF131">
    <property type="entry name" value="MTOR-ASSOCIATED PROTEIN MEAK7"/>
    <property type="match status" value="1"/>
</dbReference>
<organism evidence="11 12">
    <name type="scientific">Astatotilapia calliptera</name>
    <name type="common">Eastern happy</name>
    <name type="synonym">Chromis callipterus</name>
    <dbReference type="NCBI Taxonomy" id="8154"/>
    <lineage>
        <taxon>Eukaryota</taxon>
        <taxon>Metazoa</taxon>
        <taxon>Chordata</taxon>
        <taxon>Craniata</taxon>
        <taxon>Vertebrata</taxon>
        <taxon>Euteleostomi</taxon>
        <taxon>Actinopterygii</taxon>
        <taxon>Neopterygii</taxon>
        <taxon>Teleostei</taxon>
        <taxon>Neoteleostei</taxon>
        <taxon>Acanthomorphata</taxon>
        <taxon>Ovalentaria</taxon>
        <taxon>Cichlomorphae</taxon>
        <taxon>Cichliformes</taxon>
        <taxon>Cichlidae</taxon>
        <taxon>African cichlids</taxon>
        <taxon>Pseudocrenilabrinae</taxon>
        <taxon>Haplochromini</taxon>
        <taxon>Astatotilapia</taxon>
    </lineage>
</organism>
<evidence type="ECO:0000313" key="11">
    <source>
        <dbReference type="Ensembl" id="ENSACLP00000000937.1"/>
    </source>
</evidence>
<reference evidence="11" key="1">
    <citation type="submission" date="2018-05" db="EMBL/GenBank/DDBJ databases">
        <authorList>
            <person name="Datahose"/>
        </authorList>
    </citation>
    <scope>NUCLEOTIDE SEQUENCE</scope>
</reference>
<evidence type="ECO:0000313" key="12">
    <source>
        <dbReference type="Proteomes" id="UP000265100"/>
    </source>
</evidence>
<sequence length="459" mass="50110">MGNAESVVVQKRLARFRPEERPVVEGVFDKLQGGAGGAAGKTITLEMLQSSVGSVAPGSMVRRVYRCMSSIDPGLAAPAATGKAGYAGPSGVSREQLIVFLADTLRGTAEERVPLVMAMSQHAAGAAAVVTCEQVLEFLQDLVSAVVQILVHRGRLQGWKPERMGDISLGVKLLAEQMCSELKPSDEGDCDVSCLEDWIFRVQQVSQYLELLVAEGLSVSLSNRPAPTLLPPCRETPWNELKCLLDIPTLMFLAPQLPDGYSAPWRLVFSTRLHGESFTRMVAGLMKQGPTLLLIRDTKGQVFGGFASHTWEVKPQFQGDSRCFLFTVSPKLRVYTATGYNQHFMYLNQNQQTMPNGLGMGGQHGYFGLWLDSDFGRGHSRARPKCTTYGSPQLSGDEDFTLDSMEVWAVGKPPEPEEGEEGGAKKSILDVDPEAQALMEITGKTMHSQGLREPEDDQE</sequence>
<evidence type="ECO:0000256" key="9">
    <source>
        <dbReference type="ARBA" id="ARBA00042134"/>
    </source>
</evidence>
<comment type="subcellular location">
    <subcellularLocation>
        <location evidence="3">Cytoplasm</location>
    </subcellularLocation>
    <subcellularLocation>
        <location evidence="2">Lysosome</location>
    </subcellularLocation>
    <subcellularLocation>
        <location evidence="1">Membrane</location>
    </subcellularLocation>
</comment>
<dbReference type="AlphaFoldDB" id="A0A3P8N873"/>
<keyword evidence="12" id="KW-1185">Reference proteome</keyword>
<proteinExistence type="predicted"/>
<dbReference type="OMA" id="CGRITHR"/>
<feature type="domain" description="TLDc" evidence="10">
    <location>
        <begin position="243"/>
        <end position="411"/>
    </location>
</feature>
<gene>
    <name evidence="11" type="primary">MEAK7</name>
</gene>
<dbReference type="Bgee" id="ENSACLG00000000686">
    <property type="expression patterns" value="Expressed in testis and 4 other cell types or tissues"/>
</dbReference>
<dbReference type="RefSeq" id="XP_026028266.1">
    <property type="nucleotide sequence ID" value="XM_026172481.1"/>
</dbReference>
<dbReference type="GO" id="GO:0006979">
    <property type="term" value="P:response to oxidative stress"/>
    <property type="evidence" value="ECO:0007669"/>
    <property type="project" value="TreeGrafter"/>
</dbReference>
<dbReference type="Proteomes" id="UP000265100">
    <property type="component" value="Chromosome 7"/>
</dbReference>
<dbReference type="SMART" id="SM00584">
    <property type="entry name" value="TLDc"/>
    <property type="match status" value="1"/>
</dbReference>
<dbReference type="GO" id="GO:0005764">
    <property type="term" value="C:lysosome"/>
    <property type="evidence" value="ECO:0007669"/>
    <property type="project" value="UniProtKB-SubCell"/>
</dbReference>
<evidence type="ECO:0000256" key="5">
    <source>
        <dbReference type="ARBA" id="ARBA00023136"/>
    </source>
</evidence>
<accession>A0A3P8N873</accession>
<evidence type="ECO:0000256" key="2">
    <source>
        <dbReference type="ARBA" id="ARBA00004371"/>
    </source>
</evidence>
<evidence type="ECO:0000256" key="1">
    <source>
        <dbReference type="ARBA" id="ARBA00004370"/>
    </source>
</evidence>
<keyword evidence="5" id="KW-0472">Membrane</keyword>
<dbReference type="GO" id="GO:0016020">
    <property type="term" value="C:membrane"/>
    <property type="evidence" value="ECO:0007669"/>
    <property type="project" value="UniProtKB-SubCell"/>
</dbReference>
<dbReference type="GO" id="GO:0005634">
    <property type="term" value="C:nucleus"/>
    <property type="evidence" value="ECO:0007669"/>
    <property type="project" value="TreeGrafter"/>
</dbReference>
<dbReference type="GeneID" id="113025082"/>
<dbReference type="InterPro" id="IPR006571">
    <property type="entry name" value="TLDc_dom"/>
</dbReference>
<evidence type="ECO:0000259" key="10">
    <source>
        <dbReference type="PROSITE" id="PS51886"/>
    </source>
</evidence>
<dbReference type="RefSeq" id="XP_026028265.1">
    <property type="nucleotide sequence ID" value="XM_026172480.1"/>
</dbReference>
<dbReference type="PROSITE" id="PS51886">
    <property type="entry name" value="TLDC"/>
    <property type="match status" value="1"/>
</dbReference>
<keyword evidence="4" id="KW-0963">Cytoplasm</keyword>
<evidence type="ECO:0000256" key="4">
    <source>
        <dbReference type="ARBA" id="ARBA00022490"/>
    </source>
</evidence>
<evidence type="ECO:0000256" key="8">
    <source>
        <dbReference type="ARBA" id="ARBA00041780"/>
    </source>
</evidence>
<dbReference type="STRING" id="8154.ENSACLP00000000937"/>
<dbReference type="Ensembl" id="ENSACLT00000000964.2">
    <property type="protein sequence ID" value="ENSACLP00000000937.1"/>
    <property type="gene ID" value="ENSACLG00000000686.2"/>
</dbReference>
<evidence type="ECO:0000256" key="7">
    <source>
        <dbReference type="ARBA" id="ARBA00039594"/>
    </source>
</evidence>
<dbReference type="GeneTree" id="ENSGT00940000158087"/>
<dbReference type="GO" id="GO:0031929">
    <property type="term" value="P:TOR signaling"/>
    <property type="evidence" value="ECO:0007669"/>
    <property type="project" value="TreeGrafter"/>
</dbReference>